<dbReference type="Proteomes" id="UP000594029">
    <property type="component" value="Segment"/>
</dbReference>
<proteinExistence type="predicted"/>
<reference evidence="1 2" key="1">
    <citation type="submission" date="2020-10" db="EMBL/GenBank/DDBJ databases">
        <authorList>
            <person name="Kazantseva O.A."/>
            <person name="Piligrimova E.G."/>
            <person name="Shadrin A.M."/>
        </authorList>
    </citation>
    <scope>NUCLEOTIDE SEQUENCE [LARGE SCALE GENOMIC DNA]</scope>
</reference>
<evidence type="ECO:0000313" key="2">
    <source>
        <dbReference type="Proteomes" id="UP000594029"/>
    </source>
</evidence>
<keyword evidence="2" id="KW-1185">Reference proteome</keyword>
<gene>
    <name evidence="1" type="ORF">Kirov_198</name>
</gene>
<organism evidence="1 2">
    <name type="scientific">Bacillus phage Kirov</name>
    <dbReference type="NCBI Taxonomy" id="2783539"/>
    <lineage>
        <taxon>Viruses</taxon>
        <taxon>Duplodnaviria</taxon>
        <taxon>Heunggongvirae</taxon>
        <taxon>Uroviricota</taxon>
        <taxon>Caudoviricetes</taxon>
        <taxon>Andregratiavirinae</taxon>
        <taxon>Kirovvirus</taxon>
        <taxon>Kirovvirus kirov</taxon>
    </lineage>
</organism>
<accession>A0A7U3RX44</accession>
<protein>
    <submittedName>
        <fullName evidence="1">Uncharacterized protein</fullName>
    </submittedName>
</protein>
<sequence>MGQIEIRLTEKDIFKALHEYVANHYPNMRSKEVTIYTRYNSVQYAISKAEYKKENE</sequence>
<name>A0A7U3RX44_9CAUD</name>
<evidence type="ECO:0000313" key="1">
    <source>
        <dbReference type="EMBL" id="QOV08397.1"/>
    </source>
</evidence>
<dbReference type="EMBL" id="MW084976">
    <property type="protein sequence ID" value="QOV08397.1"/>
    <property type="molecule type" value="Genomic_DNA"/>
</dbReference>